<feature type="region of interest" description="Disordered" evidence="1">
    <location>
        <begin position="90"/>
        <end position="147"/>
    </location>
</feature>
<dbReference type="GO" id="GO:0003723">
    <property type="term" value="F:RNA binding"/>
    <property type="evidence" value="ECO:0007669"/>
    <property type="project" value="UniProtKB-UniRule"/>
</dbReference>
<protein>
    <submittedName>
        <fullName evidence="2">YhbY</fullName>
    </submittedName>
</protein>
<dbReference type="EMBL" id="CP012508">
    <property type="protein sequence ID" value="ALB21390.1"/>
    <property type="molecule type" value="Genomic_DNA"/>
</dbReference>
<reference evidence="2 3" key="1">
    <citation type="journal article" date="2014" name="Genome Announc.">
        <title>Comparative Genome Analysis of Two Isolates of the Fish Pathogen Piscirickettsia salmonis from Different Hosts Reveals Major Differences in Virulence-Associated Secretion Systems.</title>
        <authorList>
            <person name="Bohle H."/>
            <person name="Henriquez P."/>
            <person name="Grothusen H."/>
            <person name="Navas E."/>
            <person name="Sandoval A."/>
            <person name="Bustamante F."/>
            <person name="Bustos P."/>
            <person name="Mancilla M."/>
        </authorList>
    </citation>
    <scope>NUCLEOTIDE SEQUENCE [LARGE SCALE GENOMIC DNA]</scope>
    <source>
        <strain evidence="3">B1-32597</strain>
    </source>
</reference>
<organism evidence="2 3">
    <name type="scientific">Piscirickettsia salmonis</name>
    <dbReference type="NCBI Taxonomy" id="1238"/>
    <lineage>
        <taxon>Bacteria</taxon>
        <taxon>Pseudomonadati</taxon>
        <taxon>Pseudomonadota</taxon>
        <taxon>Gammaproteobacteria</taxon>
        <taxon>Thiotrichales</taxon>
        <taxon>Piscirickettsiaceae</taxon>
        <taxon>Piscirickettsia</taxon>
    </lineage>
</organism>
<dbReference type="InterPro" id="IPR051925">
    <property type="entry name" value="RNA-binding_domain"/>
</dbReference>
<dbReference type="InterPro" id="IPR035920">
    <property type="entry name" value="YhbY-like_sf"/>
</dbReference>
<accession>A0A1L6TG57</accession>
<dbReference type="Gene3D" id="3.30.110.60">
    <property type="entry name" value="YhbY-like"/>
    <property type="match status" value="1"/>
</dbReference>
<dbReference type="PANTHER" id="PTHR40065:SF3">
    <property type="entry name" value="RNA-BINDING PROTEIN YHBY"/>
    <property type="match status" value="1"/>
</dbReference>
<name>A0A1L6TG57_PISSA</name>
<dbReference type="Pfam" id="PF01985">
    <property type="entry name" value="CRS1_YhbY"/>
    <property type="match status" value="1"/>
</dbReference>
<dbReference type="Proteomes" id="UP000029558">
    <property type="component" value="Chromosome"/>
</dbReference>
<dbReference type="AlphaFoldDB" id="A0A1L6TG57"/>
<proteinExistence type="predicted"/>
<feature type="compositionally biased region" description="Basic residues" evidence="1">
    <location>
        <begin position="99"/>
        <end position="111"/>
    </location>
</feature>
<dbReference type="PROSITE" id="PS51295">
    <property type="entry name" value="CRM"/>
    <property type="match status" value="1"/>
</dbReference>
<dbReference type="SMART" id="SM01103">
    <property type="entry name" value="CRS1_YhbY"/>
    <property type="match status" value="1"/>
</dbReference>
<gene>
    <name evidence="2" type="ORF">KU39_204</name>
</gene>
<sequence length="147" mass="16794">MALSSQEKQTLKARAHHLKPIVTISHKGLTENVNNEIDIALSHHELIKVRINCTDRDELEQLTQTICTDHHAECVQLIGFLAVLYRQAPTKPAAEKAKTKSKPNSKVKAREKRQEIKAKAEKEEQARKKAKYFKKVTQPRAPRNNQN</sequence>
<dbReference type="PANTHER" id="PTHR40065">
    <property type="entry name" value="RNA-BINDING PROTEIN YHBY"/>
    <property type="match status" value="1"/>
</dbReference>
<dbReference type="InterPro" id="IPR001890">
    <property type="entry name" value="RNA-binding_CRM"/>
</dbReference>
<evidence type="ECO:0000256" key="1">
    <source>
        <dbReference type="SAM" id="MobiDB-lite"/>
    </source>
</evidence>
<dbReference type="SUPFAM" id="SSF75471">
    <property type="entry name" value="YhbY-like"/>
    <property type="match status" value="1"/>
</dbReference>
<evidence type="ECO:0000313" key="2">
    <source>
        <dbReference type="EMBL" id="ALB21390.1"/>
    </source>
</evidence>
<feature type="compositionally biased region" description="Basic and acidic residues" evidence="1">
    <location>
        <begin position="112"/>
        <end position="127"/>
    </location>
</feature>
<evidence type="ECO:0000313" key="3">
    <source>
        <dbReference type="Proteomes" id="UP000029558"/>
    </source>
</evidence>
<dbReference type="RefSeq" id="WP_017377601.1">
    <property type="nucleotide sequence ID" value="NZ_CP012508.1"/>
</dbReference>
<dbReference type="OrthoDB" id="9797519at2"/>